<evidence type="ECO:0000256" key="2">
    <source>
        <dbReference type="SAM" id="Phobius"/>
    </source>
</evidence>
<evidence type="ECO:0000313" key="3">
    <source>
        <dbReference type="EnsemblMetazoa" id="XP_030829517"/>
    </source>
</evidence>
<dbReference type="EnsemblMetazoa" id="XM_030973657">
    <property type="protein sequence ID" value="XP_030829517"/>
    <property type="gene ID" value="LOC100893769"/>
</dbReference>
<dbReference type="Proteomes" id="UP000007110">
    <property type="component" value="Unassembled WGS sequence"/>
</dbReference>
<keyword evidence="2" id="KW-0472">Membrane</keyword>
<accession>A0A7M7N143</accession>
<name>A0A7M7N143_STRPU</name>
<feature type="transmembrane region" description="Helical" evidence="2">
    <location>
        <begin position="206"/>
        <end position="224"/>
    </location>
</feature>
<keyword evidence="2" id="KW-0812">Transmembrane</keyword>
<dbReference type="OrthoDB" id="10169684at2759"/>
<organism evidence="3 4">
    <name type="scientific">Strongylocentrotus purpuratus</name>
    <name type="common">Purple sea urchin</name>
    <dbReference type="NCBI Taxonomy" id="7668"/>
    <lineage>
        <taxon>Eukaryota</taxon>
        <taxon>Metazoa</taxon>
        <taxon>Echinodermata</taxon>
        <taxon>Eleutherozoa</taxon>
        <taxon>Echinozoa</taxon>
        <taxon>Echinoidea</taxon>
        <taxon>Euechinoidea</taxon>
        <taxon>Echinacea</taxon>
        <taxon>Camarodonta</taxon>
        <taxon>Echinidea</taxon>
        <taxon>Strongylocentrotidae</taxon>
        <taxon>Strongylocentrotus</taxon>
    </lineage>
</organism>
<evidence type="ECO:0000256" key="1">
    <source>
        <dbReference type="SAM" id="MobiDB-lite"/>
    </source>
</evidence>
<dbReference type="RefSeq" id="XP_030829517.1">
    <property type="nucleotide sequence ID" value="XM_030973657.1"/>
</dbReference>
<dbReference type="KEGG" id="spu:100893769"/>
<reference evidence="3" key="2">
    <citation type="submission" date="2021-01" db="UniProtKB">
        <authorList>
            <consortium name="EnsemblMetazoa"/>
        </authorList>
    </citation>
    <scope>IDENTIFICATION</scope>
</reference>
<keyword evidence="4" id="KW-1185">Reference proteome</keyword>
<dbReference type="InParanoid" id="A0A7M7N143"/>
<evidence type="ECO:0000313" key="4">
    <source>
        <dbReference type="Proteomes" id="UP000007110"/>
    </source>
</evidence>
<sequence length="234" mass="26116">MGVGYNEAKSMLTRCKEDYNVALRDLLSQWDQRIKGVTREQLEDALDGAEVGGLCYIVRKHYEKGSPSTYAASEEDTGDIVQRGEQVRNQAEQAPTVRKRVSNVTSAAAVGDDKYDTIAYNRGGGDNSKRETQQVPAVRQRGEQDRKQEIQFKEPGEMVDGAVDPFRDGRRGGDPTSHIKMVRTTETNNGNRSTTTFIWTGISKEHIIFLGVVVCVGVGLFFLNRINELTEILR</sequence>
<proteinExistence type="predicted"/>
<dbReference type="GeneID" id="100893769"/>
<reference evidence="4" key="1">
    <citation type="submission" date="2015-02" db="EMBL/GenBank/DDBJ databases">
        <title>Genome sequencing for Strongylocentrotus purpuratus.</title>
        <authorList>
            <person name="Murali S."/>
            <person name="Liu Y."/>
            <person name="Vee V."/>
            <person name="English A."/>
            <person name="Wang M."/>
            <person name="Skinner E."/>
            <person name="Han Y."/>
            <person name="Muzny D.M."/>
            <person name="Worley K.C."/>
            <person name="Gibbs R.A."/>
        </authorList>
    </citation>
    <scope>NUCLEOTIDE SEQUENCE</scope>
</reference>
<feature type="region of interest" description="Disordered" evidence="1">
    <location>
        <begin position="118"/>
        <end position="145"/>
    </location>
</feature>
<evidence type="ECO:0008006" key="5">
    <source>
        <dbReference type="Google" id="ProtNLM"/>
    </source>
</evidence>
<keyword evidence="2" id="KW-1133">Transmembrane helix</keyword>
<dbReference type="AlphaFoldDB" id="A0A7M7N143"/>
<protein>
    <recommendedName>
        <fullName evidence="5">Death domain-containing protein</fullName>
    </recommendedName>
</protein>